<gene>
    <name evidence="9" type="ORF">TheveDRAFT_1185</name>
</gene>
<dbReference type="STRING" id="926567.TheveDRAFT_1185"/>
<organism evidence="9 10">
    <name type="scientific">Thermanaerovibrio velox DSM 12556</name>
    <dbReference type="NCBI Taxonomy" id="926567"/>
    <lineage>
        <taxon>Bacteria</taxon>
        <taxon>Thermotogati</taxon>
        <taxon>Synergistota</taxon>
        <taxon>Synergistia</taxon>
        <taxon>Synergistales</taxon>
        <taxon>Synergistaceae</taxon>
        <taxon>Thermanaerovibrio</taxon>
    </lineage>
</organism>
<evidence type="ECO:0000256" key="4">
    <source>
        <dbReference type="ARBA" id="ARBA00022692"/>
    </source>
</evidence>
<dbReference type="PANTHER" id="PTHR30252:SF0">
    <property type="entry name" value="PEPTIDE TRANSPORTER CSTA"/>
    <property type="match status" value="1"/>
</dbReference>
<dbReference type="PANTHER" id="PTHR30252">
    <property type="entry name" value="INNER MEMBRANE PEPTIDE TRANSPORTER"/>
    <property type="match status" value="1"/>
</dbReference>
<keyword evidence="6 7" id="KW-0472">Membrane</keyword>
<feature type="transmembrane region" description="Helical" evidence="7">
    <location>
        <begin position="159"/>
        <end position="178"/>
    </location>
</feature>
<evidence type="ECO:0000259" key="8">
    <source>
        <dbReference type="Pfam" id="PF02554"/>
    </source>
</evidence>
<feature type="transmembrane region" description="Helical" evidence="7">
    <location>
        <begin position="247"/>
        <end position="266"/>
    </location>
</feature>
<evidence type="ECO:0000256" key="7">
    <source>
        <dbReference type="SAM" id="Phobius"/>
    </source>
</evidence>
<dbReference type="eggNOG" id="COG1966">
    <property type="taxonomic scope" value="Bacteria"/>
</dbReference>
<feature type="transmembrane region" description="Helical" evidence="7">
    <location>
        <begin position="322"/>
        <end position="346"/>
    </location>
</feature>
<sequence>MLLGLLVFALAVFAVCYRFYGNRMAELYALDPNKDTPAVVLCDGVDFCPAHPSVLLGHHFSSIAGAGPIVGPITAASMFGWLPAYIWCLIGSAFVGGPHDMGSLVASMRHEGKSVGEVVDRWIGRKGKVLFLCFTILALVLVVAVFLQLAANSFAADPAVAFSGMLYILLAMVFGVMVYRYRISLLWATVVMVPIVIYACWYGNDAQWVQDVFSLPVETWRWILAVYIFAASVLPVWLLLQPRDYLASYFLYFSVIIGGVGMLLGRGSDFAVTLPAFKGFSAGNQYLWPMLFVVVACGAISGFHSLVGSGTTSKQLRKETDAVAVGYGSMLLEGVVAVIAIGTVMISGSVDQGGPVVTYAKGFGKFAGLLGINPKVGVSLGLLAINSFILTSLDTATRLTRYQIQELTNYKVDKYSATLITVVGALVLLLVKIHGADGKEVPAWAAIWPVFGASNQMVAALALLSVSVWVAKGLKKDNSFLMVPMWFMLVTTVGALAIMIKDNLMLATPNYILVVPSVLLMILAILMVKEAFGALKKDAL</sequence>
<keyword evidence="5 7" id="KW-1133">Transmembrane helix</keyword>
<dbReference type="GO" id="GO:0009267">
    <property type="term" value="P:cellular response to starvation"/>
    <property type="evidence" value="ECO:0007669"/>
    <property type="project" value="InterPro"/>
</dbReference>
<dbReference type="OrthoDB" id="9761224at2"/>
<keyword evidence="10" id="KW-1185">Reference proteome</keyword>
<feature type="transmembrane region" description="Helical" evidence="7">
    <location>
        <begin position="219"/>
        <end position="240"/>
    </location>
</feature>
<dbReference type="InterPro" id="IPR003706">
    <property type="entry name" value="CstA_N"/>
</dbReference>
<evidence type="ECO:0000256" key="2">
    <source>
        <dbReference type="ARBA" id="ARBA00007755"/>
    </source>
</evidence>
<feature type="transmembrane region" description="Helical" evidence="7">
    <location>
        <begin position="446"/>
        <end position="471"/>
    </location>
</feature>
<feature type="transmembrane region" description="Helical" evidence="7">
    <location>
        <begin position="511"/>
        <end position="528"/>
    </location>
</feature>
<evidence type="ECO:0000256" key="1">
    <source>
        <dbReference type="ARBA" id="ARBA00004651"/>
    </source>
</evidence>
<comment type="similarity">
    <text evidence="2">Belongs to the peptide transporter carbon starvation (CstA) (TC 2.A.114) family.</text>
</comment>
<dbReference type="AlphaFoldDB" id="H0USM0"/>
<dbReference type="InterPro" id="IPR051605">
    <property type="entry name" value="CstA"/>
</dbReference>
<evidence type="ECO:0000313" key="9">
    <source>
        <dbReference type="EMBL" id="EHM10309.1"/>
    </source>
</evidence>
<dbReference type="Pfam" id="PF02554">
    <property type="entry name" value="CstA"/>
    <property type="match status" value="2"/>
</dbReference>
<feature type="transmembrane region" description="Helical" evidence="7">
    <location>
        <begin position="185"/>
        <end position="204"/>
    </location>
</feature>
<feature type="transmembrane region" description="Helical" evidence="7">
    <location>
        <begin position="414"/>
        <end position="434"/>
    </location>
</feature>
<proteinExistence type="inferred from homology"/>
<feature type="transmembrane region" description="Helical" evidence="7">
    <location>
        <begin position="480"/>
        <end position="499"/>
    </location>
</feature>
<accession>H0USM0</accession>
<dbReference type="GO" id="GO:0005886">
    <property type="term" value="C:plasma membrane"/>
    <property type="evidence" value="ECO:0007669"/>
    <property type="project" value="UniProtKB-SubCell"/>
</dbReference>
<feature type="transmembrane region" description="Helical" evidence="7">
    <location>
        <begin position="129"/>
        <end position="147"/>
    </location>
</feature>
<dbReference type="HOGENOM" id="CLU_010531_4_1_0"/>
<name>H0USM0_9BACT</name>
<protein>
    <submittedName>
        <fullName evidence="9">Carbon starvation protein, predicted membrane protein</fullName>
    </submittedName>
</protein>
<dbReference type="Proteomes" id="UP000005730">
    <property type="component" value="Chromosome"/>
</dbReference>
<evidence type="ECO:0000313" key="10">
    <source>
        <dbReference type="Proteomes" id="UP000005730"/>
    </source>
</evidence>
<evidence type="ECO:0000256" key="5">
    <source>
        <dbReference type="ARBA" id="ARBA00022989"/>
    </source>
</evidence>
<reference evidence="9 10" key="1">
    <citation type="submission" date="2011-10" db="EMBL/GenBank/DDBJ databases">
        <title>The Noncontiguous Finished genome of Thermanaerovibrio velox DSM 12556.</title>
        <authorList>
            <consortium name="US DOE Joint Genome Institute (JGI-PGF)"/>
            <person name="Lucas S."/>
            <person name="Copeland A."/>
            <person name="Lapidus A."/>
            <person name="Glavina del Rio T."/>
            <person name="Dalin E."/>
            <person name="Tice H."/>
            <person name="Bruce D."/>
            <person name="Goodwin L."/>
            <person name="Pitluck S."/>
            <person name="Peters L."/>
            <person name="Mikhailova N."/>
            <person name="Teshima H."/>
            <person name="Kyrpides N."/>
            <person name="Mavromatis K."/>
            <person name="Ivanova N."/>
            <person name="Markowitz V."/>
            <person name="Cheng J.-F."/>
            <person name="Hugenholtz P."/>
            <person name="Woyke T."/>
            <person name="Wu D."/>
            <person name="Spring S."/>
            <person name="Brambilla E.-M."/>
            <person name="Klenk H.-P."/>
            <person name="Eisen J.A."/>
        </authorList>
    </citation>
    <scope>NUCLEOTIDE SEQUENCE [LARGE SCALE GENOMIC DNA]</scope>
    <source>
        <strain evidence="9 10">DSM 12556</strain>
    </source>
</reference>
<dbReference type="EMBL" id="CM001377">
    <property type="protein sequence ID" value="EHM10309.1"/>
    <property type="molecule type" value="Genomic_DNA"/>
</dbReference>
<evidence type="ECO:0000256" key="6">
    <source>
        <dbReference type="ARBA" id="ARBA00023136"/>
    </source>
</evidence>
<evidence type="ECO:0000256" key="3">
    <source>
        <dbReference type="ARBA" id="ARBA00022475"/>
    </source>
</evidence>
<feature type="domain" description="CstA N-terminal" evidence="8">
    <location>
        <begin position="5"/>
        <end position="345"/>
    </location>
</feature>
<keyword evidence="3" id="KW-1003">Cell membrane</keyword>
<dbReference type="RefSeq" id="WP_006583803.1">
    <property type="nucleotide sequence ID" value="NZ_CM001377.1"/>
</dbReference>
<feature type="transmembrane region" description="Helical" evidence="7">
    <location>
        <begin position="366"/>
        <end position="393"/>
    </location>
</feature>
<feature type="domain" description="CstA N-terminal" evidence="8">
    <location>
        <begin position="350"/>
        <end position="495"/>
    </location>
</feature>
<comment type="subcellular location">
    <subcellularLocation>
        <location evidence="1">Cell membrane</location>
        <topology evidence="1">Multi-pass membrane protein</topology>
    </subcellularLocation>
</comment>
<keyword evidence="4 7" id="KW-0812">Transmembrane</keyword>
<feature type="transmembrane region" description="Helical" evidence="7">
    <location>
        <begin position="286"/>
        <end position="310"/>
    </location>
</feature>